<gene>
    <name evidence="1" type="ORF">HG543_44445</name>
</gene>
<accession>A0A848LVM7</accession>
<reference evidence="1 2" key="1">
    <citation type="submission" date="2020-04" db="EMBL/GenBank/DDBJ databases">
        <title>Draft genome of Pyxidicoccus fallax type strain.</title>
        <authorList>
            <person name="Whitworth D.E."/>
        </authorList>
    </citation>
    <scope>NUCLEOTIDE SEQUENCE [LARGE SCALE GENOMIC DNA]</scope>
    <source>
        <strain evidence="1 2">DSM 14698</strain>
    </source>
</reference>
<evidence type="ECO:0000313" key="1">
    <source>
        <dbReference type="EMBL" id="NMO21856.1"/>
    </source>
</evidence>
<name>A0A848LVM7_9BACT</name>
<organism evidence="1 2">
    <name type="scientific">Pyxidicoccus fallax</name>
    <dbReference type="NCBI Taxonomy" id="394095"/>
    <lineage>
        <taxon>Bacteria</taxon>
        <taxon>Pseudomonadati</taxon>
        <taxon>Myxococcota</taxon>
        <taxon>Myxococcia</taxon>
        <taxon>Myxococcales</taxon>
        <taxon>Cystobacterineae</taxon>
        <taxon>Myxococcaceae</taxon>
        <taxon>Pyxidicoccus</taxon>
    </lineage>
</organism>
<sequence>MSRNVGWFRRWSFDESVRRGGTAVDLWTVRAGEVEQLVCGTVVDAPNGFQSVFTSHVRLDAQELGWDGSSVSVWPFLRRLEERVFADVMSRRILSEAKAPGGVSIGGVAFCTGDELVAFRLGRFRVFVGGQVALWEQTVLRNSVAPGARPTEDVLRLLQGSPSVWPLARMGAADVLPVSVSQGDVRVVHDACFGLTEQVTEPMISIEGVWRGPGR</sequence>
<dbReference type="RefSeq" id="WP_169351026.1">
    <property type="nucleotide sequence ID" value="NZ_JABBJJ010000359.1"/>
</dbReference>
<dbReference type="Proteomes" id="UP000518300">
    <property type="component" value="Unassembled WGS sequence"/>
</dbReference>
<protein>
    <submittedName>
        <fullName evidence="1">Uncharacterized protein</fullName>
    </submittedName>
</protein>
<dbReference type="AlphaFoldDB" id="A0A848LVM7"/>
<proteinExistence type="predicted"/>
<evidence type="ECO:0000313" key="2">
    <source>
        <dbReference type="Proteomes" id="UP000518300"/>
    </source>
</evidence>
<dbReference type="EMBL" id="JABBJJ010000359">
    <property type="protein sequence ID" value="NMO21856.1"/>
    <property type="molecule type" value="Genomic_DNA"/>
</dbReference>
<comment type="caution">
    <text evidence="1">The sequence shown here is derived from an EMBL/GenBank/DDBJ whole genome shotgun (WGS) entry which is preliminary data.</text>
</comment>
<keyword evidence="2" id="KW-1185">Reference proteome</keyword>